<dbReference type="EMBL" id="PDCK01000042">
    <property type="protein sequence ID" value="PRQ41214.1"/>
    <property type="molecule type" value="Genomic_DNA"/>
</dbReference>
<feature type="domain" description="RRM" evidence="3">
    <location>
        <begin position="188"/>
        <end position="275"/>
    </location>
</feature>
<evidence type="ECO:0000259" key="3">
    <source>
        <dbReference type="PROSITE" id="PS50102"/>
    </source>
</evidence>
<feature type="compositionally biased region" description="Acidic residues" evidence="2">
    <location>
        <begin position="412"/>
        <end position="423"/>
    </location>
</feature>
<dbReference type="SUPFAM" id="SSF54928">
    <property type="entry name" value="RNA-binding domain, RBD"/>
    <property type="match status" value="1"/>
</dbReference>
<dbReference type="InterPro" id="IPR000504">
    <property type="entry name" value="RRM_dom"/>
</dbReference>
<dbReference type="PROSITE" id="PS50102">
    <property type="entry name" value="RRM"/>
    <property type="match status" value="1"/>
</dbReference>
<dbReference type="Gene3D" id="3.30.70.330">
    <property type="match status" value="1"/>
</dbReference>
<evidence type="ECO:0000313" key="4">
    <source>
        <dbReference type="EMBL" id="PRQ41214.1"/>
    </source>
</evidence>
<reference evidence="4 5" key="1">
    <citation type="journal article" date="2018" name="Nat. Genet.">
        <title>The Rosa genome provides new insights in the design of modern roses.</title>
        <authorList>
            <person name="Bendahmane M."/>
        </authorList>
    </citation>
    <scope>NUCLEOTIDE SEQUENCE [LARGE SCALE GENOMIC DNA]</scope>
    <source>
        <strain evidence="5">cv. Old Blush</strain>
    </source>
</reference>
<dbReference type="OMA" id="NGFCSFA"/>
<proteinExistence type="predicted"/>
<feature type="region of interest" description="Disordered" evidence="2">
    <location>
        <begin position="305"/>
        <end position="346"/>
    </location>
</feature>
<dbReference type="PANTHER" id="PTHR37200:SF1">
    <property type="entry name" value="RNA-BINDING (RRM_RBD_RNP MOTIFS) FAMILY PROTEIN"/>
    <property type="match status" value="1"/>
</dbReference>
<dbReference type="InterPro" id="IPR035979">
    <property type="entry name" value="RBD_domain_sf"/>
</dbReference>
<dbReference type="GO" id="GO:0009409">
    <property type="term" value="P:response to cold"/>
    <property type="evidence" value="ECO:0007669"/>
    <property type="project" value="EnsemblPlants"/>
</dbReference>
<feature type="region of interest" description="Disordered" evidence="2">
    <location>
        <begin position="412"/>
        <end position="433"/>
    </location>
</feature>
<accession>A0A2P6R470</accession>
<dbReference type="GO" id="GO:0009507">
    <property type="term" value="C:chloroplast"/>
    <property type="evidence" value="ECO:0007669"/>
    <property type="project" value="EnsemblPlants"/>
</dbReference>
<sequence>MISTARLPPSSSSLFTTPSLSFSFKTQLRFASTSSLPTAIFKHNRFLSSVHLTRLRFPAVHAQKSRKFGLQSVRKKRKGGNKLLAMDDDSDEEDDDDGDVDGGDEELELDGEDDEGEGLLVPFGEMKKWLEKKPRGFGEGRVYDTPIEDQLLEEIQVETSTKLQNDAVKANLKPKKNTADEVVVPAGFRVRVTNLPKKKNVHRDLTAAFKLVPGLLSINPAVTGNKKTKDPICKGFAFVHFKTEKDAARFVETFSSQSITFGKVQKQIKCEVVTSPDSDVEQSKSAPRIAAPRLNALKPVTVNYTVRGPKPATDPATKTSTNKSTDSQLTVSASGDQKVDSELDNSSLDTLEETVSDEYDGSDVEILEPELEDFMENLKNSGDSLDAQLTAAFGNQKMDSDLDDVTLDTLDETTSDDEYDGPDVEILGPEPEDFKENLQTSTVSDLNGGDSSIIELTTESESSADSSSSKQLIAKSKEEKVPRKKQAVKGKEEGTPKKKKLTVKEKAPKVPKLVVSGSSKRLKVKEKAVLSDVFSKYGLNPALASNEDS</sequence>
<dbReference type="OrthoDB" id="1912879at2759"/>
<dbReference type="GO" id="GO:0006364">
    <property type="term" value="P:rRNA processing"/>
    <property type="evidence" value="ECO:0007669"/>
    <property type="project" value="EnsemblPlants"/>
</dbReference>
<comment type="caution">
    <text evidence="4">The sequence shown here is derived from an EMBL/GenBank/DDBJ whole genome shotgun (WGS) entry which is preliminary data.</text>
</comment>
<dbReference type="AlphaFoldDB" id="A0A2P6R470"/>
<dbReference type="Gramene" id="PRQ41214">
    <property type="protein sequence ID" value="PRQ41214"/>
    <property type="gene ID" value="RchiOBHm_Chr4g0444501"/>
</dbReference>
<feature type="region of interest" description="Disordered" evidence="2">
    <location>
        <begin position="79"/>
        <end position="118"/>
    </location>
</feature>
<dbReference type="GO" id="GO:0019843">
    <property type="term" value="F:rRNA binding"/>
    <property type="evidence" value="ECO:0007669"/>
    <property type="project" value="EnsemblPlants"/>
</dbReference>
<feature type="region of interest" description="Disordered" evidence="2">
    <location>
        <begin position="457"/>
        <end position="506"/>
    </location>
</feature>
<dbReference type="STRING" id="74649.A0A2P6R470"/>
<dbReference type="GO" id="GO:0032544">
    <property type="term" value="P:plastid translation"/>
    <property type="evidence" value="ECO:0007669"/>
    <property type="project" value="EnsemblPlants"/>
</dbReference>
<protein>
    <submittedName>
        <fullName evidence="4">Putative nucleotide-binding alpha-beta plait domain-containing protein</fullName>
    </submittedName>
</protein>
<feature type="compositionally biased region" description="Basic and acidic residues" evidence="2">
    <location>
        <begin position="489"/>
        <end position="506"/>
    </location>
</feature>
<dbReference type="CDD" id="cd00590">
    <property type="entry name" value="RRM_SF"/>
    <property type="match status" value="1"/>
</dbReference>
<evidence type="ECO:0000256" key="2">
    <source>
        <dbReference type="SAM" id="MobiDB-lite"/>
    </source>
</evidence>
<name>A0A2P6R470_ROSCH</name>
<keyword evidence="1" id="KW-0694">RNA-binding</keyword>
<dbReference type="Proteomes" id="UP000238479">
    <property type="component" value="Chromosome 4"/>
</dbReference>
<gene>
    <name evidence="4" type="ORF">RchiOBHm_Chr4g0444501</name>
</gene>
<organism evidence="4 5">
    <name type="scientific">Rosa chinensis</name>
    <name type="common">China rose</name>
    <dbReference type="NCBI Taxonomy" id="74649"/>
    <lineage>
        <taxon>Eukaryota</taxon>
        <taxon>Viridiplantae</taxon>
        <taxon>Streptophyta</taxon>
        <taxon>Embryophyta</taxon>
        <taxon>Tracheophyta</taxon>
        <taxon>Spermatophyta</taxon>
        <taxon>Magnoliopsida</taxon>
        <taxon>eudicotyledons</taxon>
        <taxon>Gunneridae</taxon>
        <taxon>Pentapetalae</taxon>
        <taxon>rosids</taxon>
        <taxon>fabids</taxon>
        <taxon>Rosales</taxon>
        <taxon>Rosaceae</taxon>
        <taxon>Rosoideae</taxon>
        <taxon>Rosoideae incertae sedis</taxon>
        <taxon>Rosa</taxon>
    </lineage>
</organism>
<feature type="compositionally biased region" description="Low complexity" evidence="2">
    <location>
        <begin position="457"/>
        <end position="469"/>
    </location>
</feature>
<evidence type="ECO:0000313" key="5">
    <source>
        <dbReference type="Proteomes" id="UP000238479"/>
    </source>
</evidence>
<feature type="compositionally biased region" description="Polar residues" evidence="2">
    <location>
        <begin position="316"/>
        <end position="335"/>
    </location>
</feature>
<evidence type="ECO:0000256" key="1">
    <source>
        <dbReference type="PROSITE-ProRule" id="PRU00176"/>
    </source>
</evidence>
<feature type="compositionally biased region" description="Acidic residues" evidence="2">
    <location>
        <begin position="86"/>
        <end position="117"/>
    </location>
</feature>
<keyword evidence="5" id="KW-1185">Reference proteome</keyword>
<dbReference type="InterPro" id="IPR012677">
    <property type="entry name" value="Nucleotide-bd_a/b_plait_sf"/>
</dbReference>
<dbReference type="PANTHER" id="PTHR37200">
    <property type="entry name" value="RNA-BINDING (RRM/RBD/RNP MOTIFS) FAMILY PROTEIN"/>
    <property type="match status" value="1"/>
</dbReference>